<dbReference type="InterPro" id="IPR032466">
    <property type="entry name" value="Metal_Hydrolase"/>
</dbReference>
<sequence>MLLLKNCNIFDSLKGQFFLSDILVEGSKIKSVKKNIIVDNLDTHVVDVKENIVCPGFIDAHSHIGMWTLNDSGNDANECVKPLTPVLRAIDGLNPYDEAFKEAYSSGITTVMICPGSGNAIGGQAAIIKTYGTSVEDMIIKSPAAMKLALGENPKNVYSAQRKSPSSRMATAFLIKEMLNKAEKYYEEEKNGLNHEYDEELEAFLPVFNGEMPLKIHVHRLDDIMMAIRIAEEFQIDYTLDHCTEGYLAVEYIKEKNVPVMLGPLFSFATKVETRDASAEAPRVFNDKGVLISLISDHPFMNCKFLPLYAGLLSRYGLDMIDGLKALTINPAKALNIDDRVGSIEEEKDADLVVFNGEPLETTTKVLLTIINGNIVYKDLD</sequence>
<dbReference type="OrthoDB" id="9776455at2"/>
<proteinExistence type="predicted"/>
<dbReference type="Gene3D" id="3.20.20.140">
    <property type="entry name" value="Metal-dependent hydrolases"/>
    <property type="match status" value="1"/>
</dbReference>
<evidence type="ECO:0000313" key="3">
    <source>
        <dbReference type="Proteomes" id="UP000184389"/>
    </source>
</evidence>
<dbReference type="STRING" id="1123281.SAMN02745180_02108"/>
<reference evidence="2 3" key="1">
    <citation type="submission" date="2016-11" db="EMBL/GenBank/DDBJ databases">
        <authorList>
            <person name="Jaros S."/>
            <person name="Januszkiewicz K."/>
            <person name="Wedrychowicz H."/>
        </authorList>
    </citation>
    <scope>NUCLEOTIDE SEQUENCE [LARGE SCALE GENOMIC DNA]</scope>
    <source>
        <strain evidence="2 3">DSM 13106</strain>
    </source>
</reference>
<dbReference type="CDD" id="cd01309">
    <property type="entry name" value="Met_dep_hydrolase_C"/>
    <property type="match status" value="1"/>
</dbReference>
<dbReference type="Pfam" id="PF01979">
    <property type="entry name" value="Amidohydro_1"/>
    <property type="match status" value="1"/>
</dbReference>
<dbReference type="SUPFAM" id="SSF51556">
    <property type="entry name" value="Metallo-dependent hydrolases"/>
    <property type="match status" value="1"/>
</dbReference>
<dbReference type="PANTHER" id="PTHR43135:SF3">
    <property type="entry name" value="ALPHA-D-RIBOSE 1-METHYLPHOSPHONATE 5-TRIPHOSPHATE DIPHOSPHATASE"/>
    <property type="match status" value="1"/>
</dbReference>
<dbReference type="AlphaFoldDB" id="A0A1M5YCG0"/>
<dbReference type="Proteomes" id="UP000184389">
    <property type="component" value="Unassembled WGS sequence"/>
</dbReference>
<dbReference type="PANTHER" id="PTHR43135">
    <property type="entry name" value="ALPHA-D-RIBOSE 1-METHYLPHOSPHONATE 5-TRIPHOSPHATE DIPHOSPHATASE"/>
    <property type="match status" value="1"/>
</dbReference>
<evidence type="ECO:0000259" key="1">
    <source>
        <dbReference type="Pfam" id="PF01979"/>
    </source>
</evidence>
<feature type="domain" description="Amidohydrolase-related" evidence="1">
    <location>
        <begin position="52"/>
        <end position="376"/>
    </location>
</feature>
<dbReference type="InterPro" id="IPR006680">
    <property type="entry name" value="Amidohydro-rel"/>
</dbReference>
<dbReference type="GO" id="GO:0016810">
    <property type="term" value="F:hydrolase activity, acting on carbon-nitrogen (but not peptide) bonds"/>
    <property type="evidence" value="ECO:0007669"/>
    <property type="project" value="InterPro"/>
</dbReference>
<gene>
    <name evidence="2" type="ORF">SAMN02745180_02108</name>
</gene>
<name>A0A1M5YCG0_9FIRM</name>
<dbReference type="InterPro" id="IPR011059">
    <property type="entry name" value="Metal-dep_hydrolase_composite"/>
</dbReference>
<dbReference type="SUPFAM" id="SSF51338">
    <property type="entry name" value="Composite domain of metallo-dependent hydrolases"/>
    <property type="match status" value="1"/>
</dbReference>
<dbReference type="EMBL" id="FQXR01000010">
    <property type="protein sequence ID" value="SHI09528.1"/>
    <property type="molecule type" value="Genomic_DNA"/>
</dbReference>
<dbReference type="InterPro" id="IPR051781">
    <property type="entry name" value="Metallo-dep_Hydrolase"/>
</dbReference>
<keyword evidence="3" id="KW-1185">Reference proteome</keyword>
<accession>A0A1M5YCG0</accession>
<protein>
    <submittedName>
        <fullName evidence="2">Imidazolonepropionase</fullName>
    </submittedName>
</protein>
<dbReference type="RefSeq" id="WP_072744756.1">
    <property type="nucleotide sequence ID" value="NZ_FQXR01000010.1"/>
</dbReference>
<evidence type="ECO:0000313" key="2">
    <source>
        <dbReference type="EMBL" id="SHI09528.1"/>
    </source>
</evidence>
<organism evidence="2 3">
    <name type="scientific">Sporanaerobacter acetigenes DSM 13106</name>
    <dbReference type="NCBI Taxonomy" id="1123281"/>
    <lineage>
        <taxon>Bacteria</taxon>
        <taxon>Bacillati</taxon>
        <taxon>Bacillota</taxon>
        <taxon>Tissierellia</taxon>
        <taxon>Tissierellales</taxon>
        <taxon>Sporanaerobacteraceae</taxon>
        <taxon>Sporanaerobacter</taxon>
    </lineage>
</organism>